<feature type="transmembrane region" description="Helical" evidence="1">
    <location>
        <begin position="249"/>
        <end position="273"/>
    </location>
</feature>
<evidence type="ECO:0000313" key="2">
    <source>
        <dbReference type="EMBL" id="GLY64036.1"/>
    </source>
</evidence>
<evidence type="ECO:0000256" key="1">
    <source>
        <dbReference type="SAM" id="Phobius"/>
    </source>
</evidence>
<feature type="transmembrane region" description="Helical" evidence="1">
    <location>
        <begin position="85"/>
        <end position="106"/>
    </location>
</feature>
<feature type="transmembrane region" description="Helical" evidence="1">
    <location>
        <begin position="20"/>
        <end position="41"/>
    </location>
</feature>
<name>A0A9W6QWN2_9PSEU</name>
<feature type="transmembrane region" description="Helical" evidence="1">
    <location>
        <begin position="56"/>
        <end position="73"/>
    </location>
</feature>
<gene>
    <name evidence="2" type="ORF">Atai01_06550</name>
</gene>
<dbReference type="EMBL" id="BSTI01000001">
    <property type="protein sequence ID" value="GLY64036.1"/>
    <property type="molecule type" value="Genomic_DNA"/>
</dbReference>
<dbReference type="AlphaFoldDB" id="A0A9W6QWN2"/>
<dbReference type="RefSeq" id="WP_285485799.1">
    <property type="nucleotide sequence ID" value="NZ_BSTI01000001.1"/>
</dbReference>
<feature type="transmembrane region" description="Helical" evidence="1">
    <location>
        <begin position="215"/>
        <end position="237"/>
    </location>
</feature>
<feature type="transmembrane region" description="Helical" evidence="1">
    <location>
        <begin position="126"/>
        <end position="147"/>
    </location>
</feature>
<evidence type="ECO:0000313" key="3">
    <source>
        <dbReference type="Proteomes" id="UP001165136"/>
    </source>
</evidence>
<keyword evidence="1" id="KW-1133">Transmembrane helix</keyword>
<keyword evidence="1" id="KW-0812">Transmembrane</keyword>
<organism evidence="2 3">
    <name type="scientific">Amycolatopsis taiwanensis</name>
    <dbReference type="NCBI Taxonomy" id="342230"/>
    <lineage>
        <taxon>Bacteria</taxon>
        <taxon>Bacillati</taxon>
        <taxon>Actinomycetota</taxon>
        <taxon>Actinomycetes</taxon>
        <taxon>Pseudonocardiales</taxon>
        <taxon>Pseudonocardiaceae</taxon>
        <taxon>Amycolatopsis</taxon>
    </lineage>
</organism>
<reference evidence="2" key="1">
    <citation type="submission" date="2023-03" db="EMBL/GenBank/DDBJ databases">
        <title>Amycolatopsis taiwanensis NBRC 103393.</title>
        <authorList>
            <person name="Ichikawa N."/>
            <person name="Sato H."/>
            <person name="Tonouchi N."/>
        </authorList>
    </citation>
    <scope>NUCLEOTIDE SEQUENCE</scope>
    <source>
        <strain evidence="2">NBRC 103393</strain>
    </source>
</reference>
<proteinExistence type="predicted"/>
<feature type="transmembrane region" description="Helical" evidence="1">
    <location>
        <begin position="159"/>
        <end position="177"/>
    </location>
</feature>
<comment type="caution">
    <text evidence="2">The sequence shown here is derived from an EMBL/GenBank/DDBJ whole genome shotgun (WGS) entry which is preliminary data.</text>
</comment>
<dbReference type="Proteomes" id="UP001165136">
    <property type="component" value="Unassembled WGS sequence"/>
</dbReference>
<keyword evidence="1" id="KW-0472">Membrane</keyword>
<protein>
    <submittedName>
        <fullName evidence="2">Uncharacterized protein</fullName>
    </submittedName>
</protein>
<feature type="transmembrane region" description="Helical" evidence="1">
    <location>
        <begin position="285"/>
        <end position="304"/>
    </location>
</feature>
<sequence>MTTFVPLDEKPATEVRWHRLLMLFTIAMAVLAVVSVGGLLWDHRILDGVPIWLKPFKFAVSFALYGYTLAWLLTMVSRGRRIASATGSVIAISGFLEFALIVLQVVRGQASHFNISTSFNAMVYNAMGALADIVFVATFVLACLLAFKHTDDRARRWSLRFGLVTSLVGMGLATLMLTNDSGTPAMVGGHSVGVADGGRAMPITGWNLDGGDLRIPHFVGLHGLQALPLLALLLTWLARRYPVLRDEGVRVRLLVVGTVAYAGLIALVLWQALRGQSIAHPDWQTLATFGLIVVWSVVGAGTVVHRAKTRYELAGRQGQRPGDGAVCPAAGVESLPGQG</sequence>
<accession>A0A9W6QWN2</accession>
<keyword evidence="3" id="KW-1185">Reference proteome</keyword>